<dbReference type="GO" id="GO:0005829">
    <property type="term" value="C:cytosol"/>
    <property type="evidence" value="ECO:0007669"/>
    <property type="project" value="TreeGrafter"/>
</dbReference>
<feature type="active site" description="Proton donor" evidence="4">
    <location>
        <position position="121"/>
    </location>
</feature>
<feature type="site" description="Raises pKa of active site His" evidence="4">
    <location>
        <position position="162"/>
    </location>
</feature>
<dbReference type="InterPro" id="IPR004607">
    <property type="entry name" value="GART"/>
</dbReference>
<evidence type="ECO:0000256" key="3">
    <source>
        <dbReference type="ARBA" id="ARBA00022755"/>
    </source>
</evidence>
<feature type="binding site" evidence="4">
    <location>
        <begin position="29"/>
        <end position="31"/>
    </location>
    <ligand>
        <name>N(1)-(5-phospho-beta-D-ribosyl)glycinamide</name>
        <dbReference type="ChEBI" id="CHEBI:143788"/>
    </ligand>
</feature>
<dbReference type="NCBIfam" id="TIGR00639">
    <property type="entry name" value="PurN"/>
    <property type="match status" value="1"/>
</dbReference>
<sequence>MENCTFFLFLCTKIGENMKNVAVFASGSGTNAENIARYFSKSETIKVALVLSNNRNVGVHARVNKLGVPSFVFSREEFVDGEPVLAKLAEYDTDLIVLAGFMNKISDPLLNAYPGKIINIHPALLPKYGGKGMYGMHVHEAVVAAGERETGITIHYIDEHYDEGTVIFQATCPVLPSDTPEEVAAKVHALEYAHYPKIIEDLLATR</sequence>
<keyword evidence="2 4" id="KW-0808">Transferase</keyword>
<proteinExistence type="inferred from homology"/>
<dbReference type="eggNOG" id="COG0299">
    <property type="taxonomic scope" value="Bacteria"/>
</dbReference>
<dbReference type="InterPro" id="IPR002376">
    <property type="entry name" value="Formyl_transf_N"/>
</dbReference>
<comment type="caution">
    <text evidence="4">Lacks conserved residue(s) required for the propagation of feature annotation.</text>
</comment>
<feature type="binding site" evidence="4">
    <location>
        <position position="119"/>
    </location>
    <ligand>
        <name>(6R)-10-formyltetrahydrofolate</name>
        <dbReference type="ChEBI" id="CHEBI:195366"/>
    </ligand>
</feature>
<dbReference type="SUPFAM" id="SSF53328">
    <property type="entry name" value="Formyltransferase"/>
    <property type="match status" value="1"/>
</dbReference>
<dbReference type="PANTHER" id="PTHR43369">
    <property type="entry name" value="PHOSPHORIBOSYLGLYCINAMIDE FORMYLTRANSFERASE"/>
    <property type="match status" value="1"/>
</dbReference>
<dbReference type="GO" id="GO:0006189">
    <property type="term" value="P:'de novo' IMP biosynthetic process"/>
    <property type="evidence" value="ECO:0007669"/>
    <property type="project" value="UniProtKB-UniRule"/>
</dbReference>
<evidence type="ECO:0000256" key="2">
    <source>
        <dbReference type="ARBA" id="ARBA00022679"/>
    </source>
</evidence>
<dbReference type="EMBL" id="AGZP01000015">
    <property type="protein sequence ID" value="EKN11221.1"/>
    <property type="molecule type" value="Genomic_DNA"/>
</dbReference>
<dbReference type="Pfam" id="PF00551">
    <property type="entry name" value="Formyl_trans_N"/>
    <property type="match status" value="1"/>
</dbReference>
<reference evidence="6 7" key="1">
    <citation type="submission" date="2012-02" db="EMBL/GenBank/DDBJ databases">
        <title>The Genome Sequence of Parabacteroides johnsonii CL02T12C29.</title>
        <authorList>
            <consortium name="The Broad Institute Genome Sequencing Platform"/>
            <person name="Earl A."/>
            <person name="Ward D."/>
            <person name="Feldgarden M."/>
            <person name="Gevers D."/>
            <person name="Zitomersky N.L."/>
            <person name="Coyne M.J."/>
            <person name="Comstock L.E."/>
            <person name="Young S.K."/>
            <person name="Zeng Q."/>
            <person name="Gargeya S."/>
            <person name="Fitzgerald M."/>
            <person name="Haas B."/>
            <person name="Abouelleil A."/>
            <person name="Alvarado L."/>
            <person name="Arachchi H.M."/>
            <person name="Berlin A."/>
            <person name="Chapman S.B."/>
            <person name="Gearin G."/>
            <person name="Goldberg J."/>
            <person name="Griggs A."/>
            <person name="Gujja S."/>
            <person name="Hansen M."/>
            <person name="Heiman D."/>
            <person name="Howarth C."/>
            <person name="Larimer J."/>
            <person name="Lui A."/>
            <person name="MacDonald P.J.P."/>
            <person name="McCowen C."/>
            <person name="Montmayeur A."/>
            <person name="Murphy C."/>
            <person name="Neiman D."/>
            <person name="Pearson M."/>
            <person name="Priest M."/>
            <person name="Roberts A."/>
            <person name="Saif S."/>
            <person name="Shea T."/>
            <person name="Sisk P."/>
            <person name="Stolte C."/>
            <person name="Sykes S."/>
            <person name="Wortman J."/>
            <person name="Nusbaum C."/>
            <person name="Birren B."/>
        </authorList>
    </citation>
    <scope>NUCLEOTIDE SEQUENCE [LARGE SCALE GENOMIC DNA]</scope>
    <source>
        <strain evidence="6 7">CL02T12C29</strain>
    </source>
</reference>
<name>K5ZID0_9BACT</name>
<dbReference type="Proteomes" id="UP000001218">
    <property type="component" value="Unassembled WGS sequence"/>
</dbReference>
<feature type="binding site" evidence="4">
    <location>
        <position position="75"/>
    </location>
    <ligand>
        <name>(6R)-10-formyltetrahydrofolate</name>
        <dbReference type="ChEBI" id="CHEBI:195366"/>
    </ligand>
</feature>
<dbReference type="EC" id="2.1.2.2" evidence="4"/>
<protein>
    <recommendedName>
        <fullName evidence="4">Phosphoribosylglycinamide formyltransferase</fullName>
        <ecNumber evidence="4">2.1.2.2</ecNumber>
    </recommendedName>
    <alternativeName>
        <fullName evidence="4">5'-phosphoribosylglycinamide transformylase</fullName>
    </alternativeName>
    <alternativeName>
        <fullName evidence="4">GAR transformylase</fullName>
        <shortName evidence="4">GART</shortName>
    </alternativeName>
</protein>
<dbReference type="HOGENOM" id="CLU_038395_1_3_10"/>
<evidence type="ECO:0000313" key="7">
    <source>
        <dbReference type="Proteomes" id="UP000001218"/>
    </source>
</evidence>
<comment type="function">
    <text evidence="4">Catalyzes the transfer of a formyl group from 10-formyltetrahydrofolate to 5-phospho-ribosyl-glycinamide (GAR), producing 5-phospho-ribosyl-N-formylglycinamide (FGAR) and tetrahydrofolate.</text>
</comment>
<comment type="catalytic activity">
    <reaction evidence="4">
        <text>N(1)-(5-phospho-beta-D-ribosyl)glycinamide + (6R)-10-formyltetrahydrofolate = N(2)-formyl-N(1)-(5-phospho-beta-D-ribosyl)glycinamide + (6S)-5,6,7,8-tetrahydrofolate + H(+)</text>
        <dbReference type="Rhea" id="RHEA:15053"/>
        <dbReference type="ChEBI" id="CHEBI:15378"/>
        <dbReference type="ChEBI" id="CHEBI:57453"/>
        <dbReference type="ChEBI" id="CHEBI:143788"/>
        <dbReference type="ChEBI" id="CHEBI:147286"/>
        <dbReference type="ChEBI" id="CHEBI:195366"/>
        <dbReference type="EC" id="2.1.2.2"/>
    </reaction>
</comment>
<dbReference type="Gene3D" id="3.40.50.170">
    <property type="entry name" value="Formyl transferase, N-terminal domain"/>
    <property type="match status" value="1"/>
</dbReference>
<dbReference type="UniPathway" id="UPA00074">
    <property type="reaction ID" value="UER00126"/>
</dbReference>
<dbReference type="AlphaFoldDB" id="K5ZID0"/>
<dbReference type="CDD" id="cd08645">
    <property type="entry name" value="FMT_core_GART"/>
    <property type="match status" value="1"/>
</dbReference>
<feature type="domain" description="Formyl transferase N-terminal" evidence="5">
    <location>
        <begin position="19"/>
        <end position="198"/>
    </location>
</feature>
<dbReference type="InterPro" id="IPR036477">
    <property type="entry name" value="Formyl_transf_N_sf"/>
</dbReference>
<evidence type="ECO:0000259" key="5">
    <source>
        <dbReference type="Pfam" id="PF00551"/>
    </source>
</evidence>
<evidence type="ECO:0000256" key="4">
    <source>
        <dbReference type="HAMAP-Rule" id="MF_01930"/>
    </source>
</evidence>
<gene>
    <name evidence="4" type="primary">purN</name>
    <name evidence="6" type="ORF">HMPREF1077_01479</name>
</gene>
<keyword evidence="3 4" id="KW-0658">Purine biosynthesis</keyword>
<comment type="caution">
    <text evidence="6">The sequence shown here is derived from an EMBL/GenBank/DDBJ whole genome shotgun (WGS) entry which is preliminary data.</text>
</comment>
<dbReference type="HAMAP" id="MF_01930">
    <property type="entry name" value="PurN"/>
    <property type="match status" value="1"/>
</dbReference>
<accession>K5ZID0</accession>
<dbReference type="PATRIC" id="fig|999419.3.peg.1514"/>
<dbReference type="GO" id="GO:0004644">
    <property type="term" value="F:phosphoribosylglycinamide formyltransferase activity"/>
    <property type="evidence" value="ECO:0007669"/>
    <property type="project" value="UniProtKB-UniRule"/>
</dbReference>
<dbReference type="PANTHER" id="PTHR43369:SF2">
    <property type="entry name" value="PHOSPHORIBOSYLGLYCINAMIDE FORMYLTRANSFERASE"/>
    <property type="match status" value="1"/>
</dbReference>
<comment type="similarity">
    <text evidence="4">Belongs to the GART family.</text>
</comment>
<evidence type="ECO:0000313" key="6">
    <source>
        <dbReference type="EMBL" id="EKN11221.1"/>
    </source>
</evidence>
<organism evidence="6 7">
    <name type="scientific">Parabacteroides johnsonii CL02T12C29</name>
    <dbReference type="NCBI Taxonomy" id="999419"/>
    <lineage>
        <taxon>Bacteria</taxon>
        <taxon>Pseudomonadati</taxon>
        <taxon>Bacteroidota</taxon>
        <taxon>Bacteroidia</taxon>
        <taxon>Bacteroidales</taxon>
        <taxon>Tannerellaceae</taxon>
        <taxon>Parabacteroides</taxon>
    </lineage>
</organism>
<comment type="pathway">
    <text evidence="1 4">Purine metabolism; IMP biosynthesis via de novo pathway; N(2)-formyl-N(1)-(5-phospho-D-ribosyl)glycinamide from N(1)-(5-phospho-D-ribosyl)glycinamide (10-formyl THF route): step 1/1.</text>
</comment>
<evidence type="ECO:0000256" key="1">
    <source>
        <dbReference type="ARBA" id="ARBA00005054"/>
    </source>
</evidence>